<dbReference type="EMBL" id="CH473949">
    <property type="protein sequence ID" value="EDL80085.1"/>
    <property type="molecule type" value="Genomic_DNA"/>
</dbReference>
<evidence type="ECO:0000313" key="2">
    <source>
        <dbReference type="Proteomes" id="UP000234681"/>
    </source>
</evidence>
<evidence type="ECO:0000313" key="1">
    <source>
        <dbReference type="EMBL" id="EDL80085.1"/>
    </source>
</evidence>
<protein>
    <submittedName>
        <fullName evidence="1">RCG26506</fullName>
    </submittedName>
</protein>
<reference evidence="2" key="1">
    <citation type="submission" date="2005-09" db="EMBL/GenBank/DDBJ databases">
        <authorList>
            <person name="Mural R.J."/>
            <person name="Li P.W."/>
            <person name="Adams M.D."/>
            <person name="Amanatides P.G."/>
            <person name="Baden-Tillson H."/>
            <person name="Barnstead M."/>
            <person name="Chin S.H."/>
            <person name="Dew I."/>
            <person name="Evans C.A."/>
            <person name="Ferriera S."/>
            <person name="Flanigan M."/>
            <person name="Fosler C."/>
            <person name="Glodek A."/>
            <person name="Gu Z."/>
            <person name="Holt R.A."/>
            <person name="Jennings D."/>
            <person name="Kraft C.L."/>
            <person name="Lu F."/>
            <person name="Nguyen T."/>
            <person name="Nusskern D.R."/>
            <person name="Pfannkoch C.M."/>
            <person name="Sitter C."/>
            <person name="Sutton G.G."/>
            <person name="Venter J.C."/>
            <person name="Wang Z."/>
            <person name="Woodage T."/>
            <person name="Zheng X.H."/>
            <person name="Zhong F."/>
        </authorList>
    </citation>
    <scope>NUCLEOTIDE SEQUENCE [LARGE SCALE GENOMIC DNA]</scope>
    <source>
        <strain>BN</strain>
        <strain evidence="2">Sprague-Dawley</strain>
    </source>
</reference>
<dbReference type="AlphaFoldDB" id="A6HPY4"/>
<accession>A6HPY4</accession>
<dbReference type="Proteomes" id="UP000234681">
    <property type="component" value="Chromosome 3"/>
</dbReference>
<sequence length="137" mass="15170">MQRPRYLVAAPVYLGVGKRLVAKQQEGLVRGLARLLQEDMQDGAHGSPLPVAAHLPGHVGQLQEEPHVLEEVGAAADKCSYHFLSKKLLFTVNGKHHRTPRLGRRQRTVVGGGRMDGSSAQHLHLWVRGHSRRSLKD</sequence>
<name>A6HPY4_RAT</name>
<organism evidence="1 2">
    <name type="scientific">Rattus norvegicus</name>
    <name type="common">Rat</name>
    <dbReference type="NCBI Taxonomy" id="10116"/>
    <lineage>
        <taxon>Eukaryota</taxon>
        <taxon>Metazoa</taxon>
        <taxon>Chordata</taxon>
        <taxon>Craniata</taxon>
        <taxon>Vertebrata</taxon>
        <taxon>Euteleostomi</taxon>
        <taxon>Mammalia</taxon>
        <taxon>Eutheria</taxon>
        <taxon>Euarchontoglires</taxon>
        <taxon>Glires</taxon>
        <taxon>Rodentia</taxon>
        <taxon>Myomorpha</taxon>
        <taxon>Muroidea</taxon>
        <taxon>Muridae</taxon>
        <taxon>Murinae</taxon>
        <taxon>Rattus</taxon>
    </lineage>
</organism>
<gene>
    <name evidence="1" type="ORF">rCG_26506</name>
</gene>
<proteinExistence type="predicted"/>